<organism evidence="2 3">
    <name type="scientific">Candidatus Komeilibacteria bacterium CG_4_10_14_0_8_um_filter_37_78</name>
    <dbReference type="NCBI Taxonomy" id="1974471"/>
    <lineage>
        <taxon>Bacteria</taxon>
        <taxon>Candidatus Komeiliibacteriota</taxon>
    </lineage>
</organism>
<accession>A0A2M7RFF0</accession>
<dbReference type="EMBL" id="PFMC01000003">
    <property type="protein sequence ID" value="PIY95414.1"/>
    <property type="molecule type" value="Genomic_DNA"/>
</dbReference>
<dbReference type="AlphaFoldDB" id="A0A2M7RFF0"/>
<name>A0A2M7RFF0_9BACT</name>
<dbReference type="SMART" id="SM00909">
    <property type="entry name" value="Germane"/>
    <property type="match status" value="1"/>
</dbReference>
<comment type="caution">
    <text evidence="2">The sequence shown here is derived from an EMBL/GenBank/DDBJ whole genome shotgun (WGS) entry which is preliminary data.</text>
</comment>
<sequence>MKKLLIFIIVLIIAYLGYNYWQDNKIIPDTVDNAPNNAAIETVIWQTYYNNSYAVYSIQHPNDWQVASSNLQTLFTSPNKNEQVAIYLQETGHNQDATQTTATIGEEQVIIFESTKDDEPIKYVVFNLDNDKKLEVAGYGETFEQMLGTININSNQPTEEQIELEQTDTDAEVVIDEEEQATEPEENIPDEATDEEEEFVIKLFYPTGDRQFCAQVFGYQKEIDTRYNTDEINALVSLVKPISNEDNSNGMLQVIPADTRLRRLGIVDTTATAEFNAPLADPTNGECDLEARHAMITQTLLQFPDIDEVIITVDGQPFEY</sequence>
<evidence type="ECO:0000313" key="2">
    <source>
        <dbReference type="EMBL" id="PIY95414.1"/>
    </source>
</evidence>
<proteinExistence type="predicted"/>
<evidence type="ECO:0000313" key="3">
    <source>
        <dbReference type="Proteomes" id="UP000228689"/>
    </source>
</evidence>
<evidence type="ECO:0000259" key="1">
    <source>
        <dbReference type="SMART" id="SM00909"/>
    </source>
</evidence>
<gene>
    <name evidence="2" type="ORF">COY67_00055</name>
</gene>
<dbReference type="Proteomes" id="UP000228689">
    <property type="component" value="Unassembled WGS sequence"/>
</dbReference>
<protein>
    <recommendedName>
        <fullName evidence="1">GerMN domain-containing protein</fullName>
    </recommendedName>
</protein>
<dbReference type="Pfam" id="PF10646">
    <property type="entry name" value="Germane"/>
    <property type="match status" value="1"/>
</dbReference>
<feature type="domain" description="GerMN" evidence="1">
    <location>
        <begin position="232"/>
        <end position="320"/>
    </location>
</feature>
<dbReference type="InterPro" id="IPR019606">
    <property type="entry name" value="GerMN"/>
</dbReference>
<reference evidence="3" key="1">
    <citation type="submission" date="2017-09" db="EMBL/GenBank/DDBJ databases">
        <title>Depth-based differentiation of microbial function through sediment-hosted aquifers and enrichment of novel symbionts in the deep terrestrial subsurface.</title>
        <authorList>
            <person name="Probst A.J."/>
            <person name="Ladd B."/>
            <person name="Jarett J.K."/>
            <person name="Geller-Mcgrath D.E."/>
            <person name="Sieber C.M.K."/>
            <person name="Emerson J.B."/>
            <person name="Anantharaman K."/>
            <person name="Thomas B.C."/>
            <person name="Malmstrom R."/>
            <person name="Stieglmeier M."/>
            <person name="Klingl A."/>
            <person name="Woyke T."/>
            <person name="Ryan C.M."/>
            <person name="Banfield J.F."/>
        </authorList>
    </citation>
    <scope>NUCLEOTIDE SEQUENCE [LARGE SCALE GENOMIC DNA]</scope>
</reference>